<evidence type="ECO:0000256" key="1">
    <source>
        <dbReference type="ARBA" id="ARBA00001946"/>
    </source>
</evidence>
<dbReference type="EMBL" id="FUYP01000006">
    <property type="protein sequence ID" value="SKB46696.1"/>
    <property type="molecule type" value="Genomic_DNA"/>
</dbReference>
<dbReference type="InterPro" id="IPR022907">
    <property type="entry name" value="VapC_family"/>
</dbReference>
<dbReference type="SUPFAM" id="SSF88723">
    <property type="entry name" value="PIN domain-like"/>
    <property type="match status" value="1"/>
</dbReference>
<keyword evidence="11" id="KW-1185">Reference proteome</keyword>
<keyword evidence="8" id="KW-0800">Toxin</keyword>
<feature type="binding site" evidence="8">
    <location>
        <position position="105"/>
    </location>
    <ligand>
        <name>Mg(2+)</name>
        <dbReference type="ChEBI" id="CHEBI:18420"/>
    </ligand>
</feature>
<evidence type="ECO:0000256" key="6">
    <source>
        <dbReference type="ARBA" id="ARBA00022842"/>
    </source>
</evidence>
<dbReference type="Proteomes" id="UP000190044">
    <property type="component" value="Unassembled WGS sequence"/>
</dbReference>
<dbReference type="PANTHER" id="PTHR33653">
    <property type="entry name" value="RIBONUCLEASE VAPC2"/>
    <property type="match status" value="1"/>
</dbReference>
<dbReference type="InterPro" id="IPR002716">
    <property type="entry name" value="PIN_dom"/>
</dbReference>
<keyword evidence="2 8" id="KW-1277">Toxin-antitoxin system</keyword>
<evidence type="ECO:0000256" key="3">
    <source>
        <dbReference type="ARBA" id="ARBA00022722"/>
    </source>
</evidence>
<proteinExistence type="inferred from homology"/>
<keyword evidence="3 8" id="KW-0540">Nuclease</keyword>
<keyword evidence="6 8" id="KW-0460">Magnesium</keyword>
<dbReference type="EC" id="3.1.-.-" evidence="8"/>
<dbReference type="CDD" id="cd18746">
    <property type="entry name" value="PIN_VapC4-5_FitB-like"/>
    <property type="match status" value="1"/>
</dbReference>
<dbReference type="GO" id="GO:0016787">
    <property type="term" value="F:hydrolase activity"/>
    <property type="evidence" value="ECO:0007669"/>
    <property type="project" value="UniProtKB-KW"/>
</dbReference>
<keyword evidence="4 8" id="KW-0479">Metal-binding</keyword>
<name>A0A1T5BHH6_9SPHN</name>
<evidence type="ECO:0000256" key="8">
    <source>
        <dbReference type="HAMAP-Rule" id="MF_00265"/>
    </source>
</evidence>
<keyword evidence="5 8" id="KW-0378">Hydrolase</keyword>
<dbReference type="InterPro" id="IPR029060">
    <property type="entry name" value="PIN-like_dom_sf"/>
</dbReference>
<dbReference type="OrthoDB" id="7188375at2"/>
<evidence type="ECO:0000256" key="2">
    <source>
        <dbReference type="ARBA" id="ARBA00022649"/>
    </source>
</evidence>
<accession>A0A1T5BHH6</accession>
<dbReference type="GO" id="GO:0090729">
    <property type="term" value="F:toxin activity"/>
    <property type="evidence" value="ECO:0007669"/>
    <property type="project" value="UniProtKB-KW"/>
</dbReference>
<comment type="similarity">
    <text evidence="7 8">Belongs to the PINc/VapC protein family.</text>
</comment>
<feature type="domain" description="PIN" evidence="9">
    <location>
        <begin position="4"/>
        <end position="123"/>
    </location>
</feature>
<dbReference type="Gene3D" id="3.40.50.1010">
    <property type="entry name" value="5'-nuclease"/>
    <property type="match status" value="1"/>
</dbReference>
<organism evidence="10 11">
    <name type="scientific">Sphingopyxis flava</name>
    <dbReference type="NCBI Taxonomy" id="1507287"/>
    <lineage>
        <taxon>Bacteria</taxon>
        <taxon>Pseudomonadati</taxon>
        <taxon>Pseudomonadota</taxon>
        <taxon>Alphaproteobacteria</taxon>
        <taxon>Sphingomonadales</taxon>
        <taxon>Sphingomonadaceae</taxon>
        <taxon>Sphingopyxis</taxon>
    </lineage>
</organism>
<dbReference type="GO" id="GO:0000287">
    <property type="term" value="F:magnesium ion binding"/>
    <property type="evidence" value="ECO:0007669"/>
    <property type="project" value="UniProtKB-UniRule"/>
</dbReference>
<sequence>MSFLLDTNVISEGAKPRPDAGVMDWLASIDEEQLHLSIVSLAELQHGVERLDAGRRKSALDLWLSEQLPLRFDDRLLPVDAETADAWGRIVAAAQAVGRPIGAMDAFNAATAKRHQLMLVTRNVADFEVTGIRLFNPRSRGGQT</sequence>
<evidence type="ECO:0000313" key="11">
    <source>
        <dbReference type="Proteomes" id="UP000190044"/>
    </source>
</evidence>
<comment type="function">
    <text evidence="8">Toxic component of a toxin-antitoxin (TA) system. An RNase.</text>
</comment>
<dbReference type="PANTHER" id="PTHR33653:SF1">
    <property type="entry name" value="RIBONUCLEASE VAPC2"/>
    <property type="match status" value="1"/>
</dbReference>
<evidence type="ECO:0000259" key="9">
    <source>
        <dbReference type="Pfam" id="PF01850"/>
    </source>
</evidence>
<feature type="binding site" evidence="8">
    <location>
        <position position="6"/>
    </location>
    <ligand>
        <name>Mg(2+)</name>
        <dbReference type="ChEBI" id="CHEBI:18420"/>
    </ligand>
</feature>
<dbReference type="GO" id="GO:0004540">
    <property type="term" value="F:RNA nuclease activity"/>
    <property type="evidence" value="ECO:0007669"/>
    <property type="project" value="InterPro"/>
</dbReference>
<dbReference type="Pfam" id="PF01850">
    <property type="entry name" value="PIN"/>
    <property type="match status" value="1"/>
</dbReference>
<evidence type="ECO:0000313" key="10">
    <source>
        <dbReference type="EMBL" id="SKB46696.1"/>
    </source>
</evidence>
<dbReference type="HAMAP" id="MF_00265">
    <property type="entry name" value="VapC_Nob1"/>
    <property type="match status" value="1"/>
</dbReference>
<evidence type="ECO:0000256" key="4">
    <source>
        <dbReference type="ARBA" id="ARBA00022723"/>
    </source>
</evidence>
<dbReference type="RefSeq" id="WP_079637982.1">
    <property type="nucleotide sequence ID" value="NZ_FUYP01000006.1"/>
</dbReference>
<reference evidence="11" key="1">
    <citation type="submission" date="2017-02" db="EMBL/GenBank/DDBJ databases">
        <authorList>
            <person name="Varghese N."/>
            <person name="Submissions S."/>
        </authorList>
    </citation>
    <scope>NUCLEOTIDE SEQUENCE [LARGE SCALE GENOMIC DNA]</scope>
    <source>
        <strain evidence="11">R11H</strain>
    </source>
</reference>
<protein>
    <recommendedName>
        <fullName evidence="8">Ribonuclease VapC</fullName>
        <shortName evidence="8">RNase VapC</shortName>
        <ecNumber evidence="8">3.1.-.-</ecNumber>
    </recommendedName>
    <alternativeName>
        <fullName evidence="8">Toxin VapC</fullName>
    </alternativeName>
</protein>
<comment type="cofactor">
    <cofactor evidence="1 8">
        <name>Mg(2+)</name>
        <dbReference type="ChEBI" id="CHEBI:18420"/>
    </cofactor>
</comment>
<dbReference type="InterPro" id="IPR050556">
    <property type="entry name" value="Type_II_TA_system_RNase"/>
</dbReference>
<evidence type="ECO:0000256" key="7">
    <source>
        <dbReference type="ARBA" id="ARBA00038093"/>
    </source>
</evidence>
<dbReference type="AlphaFoldDB" id="A0A1T5BHH6"/>
<gene>
    <name evidence="8" type="primary">vapC</name>
    <name evidence="10" type="ORF">SAMN06295937_1006187</name>
</gene>
<evidence type="ECO:0000256" key="5">
    <source>
        <dbReference type="ARBA" id="ARBA00022801"/>
    </source>
</evidence>